<protein>
    <recommendedName>
        <fullName evidence="3">DUF4160 domain-containing protein</fullName>
    </recommendedName>
</protein>
<proteinExistence type="predicted"/>
<evidence type="ECO:0000313" key="1">
    <source>
        <dbReference type="EMBL" id="GGI57007.1"/>
    </source>
</evidence>
<sequence length="124" mass="14563">MKEILKTLYEETKELKQSIESIELLNGNNNSEKGLLQEHLVKKFVNVKVKMYQENHNKPHIHIDIGKQNHVASIEIENQELLAGTIEKKYEKIVKKWIIKNKENLLIIWENMQKGQVFDLSVLS</sequence>
<evidence type="ECO:0000313" key="2">
    <source>
        <dbReference type="Proteomes" id="UP000624701"/>
    </source>
</evidence>
<name>A0ABQ2BYX1_9FLAO</name>
<dbReference type="EMBL" id="BMDQ01000001">
    <property type="protein sequence ID" value="GGI57007.1"/>
    <property type="molecule type" value="Genomic_DNA"/>
</dbReference>
<organism evidence="1 2">
    <name type="scientific">Winogradskyella haliclonae</name>
    <dbReference type="NCBI Taxonomy" id="2048558"/>
    <lineage>
        <taxon>Bacteria</taxon>
        <taxon>Pseudomonadati</taxon>
        <taxon>Bacteroidota</taxon>
        <taxon>Flavobacteriia</taxon>
        <taxon>Flavobacteriales</taxon>
        <taxon>Flavobacteriaceae</taxon>
        <taxon>Winogradskyella</taxon>
    </lineage>
</organism>
<keyword evidence="2" id="KW-1185">Reference proteome</keyword>
<dbReference type="Pfam" id="PF13711">
    <property type="entry name" value="DUF4160"/>
    <property type="match status" value="1"/>
</dbReference>
<gene>
    <name evidence="1" type="ORF">GCM10011444_13160</name>
</gene>
<comment type="caution">
    <text evidence="1">The sequence shown here is derived from an EMBL/GenBank/DDBJ whole genome shotgun (WGS) entry which is preliminary data.</text>
</comment>
<accession>A0ABQ2BYX1</accession>
<evidence type="ECO:0008006" key="3">
    <source>
        <dbReference type="Google" id="ProtNLM"/>
    </source>
</evidence>
<dbReference type="RefSeq" id="WP_188373891.1">
    <property type="nucleotide sequence ID" value="NZ_BMDQ01000001.1"/>
</dbReference>
<reference evidence="2" key="1">
    <citation type="journal article" date="2019" name="Int. J. Syst. Evol. Microbiol.">
        <title>The Global Catalogue of Microorganisms (GCM) 10K type strain sequencing project: providing services to taxonomists for standard genome sequencing and annotation.</title>
        <authorList>
            <consortium name="The Broad Institute Genomics Platform"/>
            <consortium name="The Broad Institute Genome Sequencing Center for Infectious Disease"/>
            <person name="Wu L."/>
            <person name="Ma J."/>
        </authorList>
    </citation>
    <scope>NUCLEOTIDE SEQUENCE [LARGE SCALE GENOMIC DNA]</scope>
    <source>
        <strain evidence="2">CCM 8681</strain>
    </source>
</reference>
<dbReference type="Proteomes" id="UP000624701">
    <property type="component" value="Unassembled WGS sequence"/>
</dbReference>
<dbReference type="InterPro" id="IPR025427">
    <property type="entry name" value="DUF4160"/>
</dbReference>